<dbReference type="GO" id="GO:0000149">
    <property type="term" value="F:SNARE binding"/>
    <property type="evidence" value="ECO:0007669"/>
    <property type="project" value="TreeGrafter"/>
</dbReference>
<proteinExistence type="predicted"/>
<feature type="non-terminal residue" evidence="1">
    <location>
        <position position="1"/>
    </location>
</feature>
<dbReference type="PANTHER" id="PTHR15157">
    <property type="entry name" value="UV RADIATION RESISTANCE-ASSOCIATED GENE PROTEIN"/>
    <property type="match status" value="1"/>
</dbReference>
<organism evidence="1 2">
    <name type="scientific">Dichanthelium oligosanthes</name>
    <dbReference type="NCBI Taxonomy" id="888268"/>
    <lineage>
        <taxon>Eukaryota</taxon>
        <taxon>Viridiplantae</taxon>
        <taxon>Streptophyta</taxon>
        <taxon>Embryophyta</taxon>
        <taxon>Tracheophyta</taxon>
        <taxon>Spermatophyta</taxon>
        <taxon>Magnoliopsida</taxon>
        <taxon>Liliopsida</taxon>
        <taxon>Poales</taxon>
        <taxon>Poaceae</taxon>
        <taxon>PACMAD clade</taxon>
        <taxon>Panicoideae</taxon>
        <taxon>Panicodae</taxon>
        <taxon>Paniceae</taxon>
        <taxon>Dichantheliinae</taxon>
        <taxon>Dichanthelium</taxon>
    </lineage>
</organism>
<dbReference type="EMBL" id="LWDX02026338">
    <property type="protein sequence ID" value="OEL30072.1"/>
    <property type="molecule type" value="Genomic_DNA"/>
</dbReference>
<dbReference type="PANTHER" id="PTHR15157:SF22">
    <property type="entry name" value="UV RADIATION RESISTANCE-ASSOCIATED GENE PROTEIN"/>
    <property type="match status" value="1"/>
</dbReference>
<sequence length="181" mass="20476">SGERGTLPEENRTLSGAYGTHVPSVIKSTQVRALTIFGWQIMKPKRKQKNYSDKELQRSATVLGYAAHAVLLIASYLDVPLRYPLRFGGSRSYVSDRLPYGEEASAEHPSANNTESELTDYPLFLECQEDDPTRASYAIYLLHKDTEQLLNYIGAESSGRHVFGNLRELLRIVLSDEYVYR</sequence>
<dbReference type="GO" id="GO:0000323">
    <property type="term" value="C:lytic vacuole"/>
    <property type="evidence" value="ECO:0007669"/>
    <property type="project" value="TreeGrafter"/>
</dbReference>
<dbReference type="OrthoDB" id="72772at2759"/>
<dbReference type="AlphaFoldDB" id="A0A1E5VY98"/>
<evidence type="ECO:0000313" key="2">
    <source>
        <dbReference type="Proteomes" id="UP000095767"/>
    </source>
</evidence>
<dbReference type="Proteomes" id="UP000095767">
    <property type="component" value="Unassembled WGS sequence"/>
</dbReference>
<evidence type="ECO:0000313" key="1">
    <source>
        <dbReference type="EMBL" id="OEL30072.1"/>
    </source>
</evidence>
<keyword evidence="2" id="KW-1185">Reference proteome</keyword>
<gene>
    <name evidence="1" type="ORF">BAE44_0008902</name>
</gene>
<dbReference type="STRING" id="888268.A0A1E5VY98"/>
<dbReference type="GO" id="GO:0005768">
    <property type="term" value="C:endosome"/>
    <property type="evidence" value="ECO:0007669"/>
    <property type="project" value="TreeGrafter"/>
</dbReference>
<comment type="caution">
    <text evidence="1">The sequence shown here is derived from an EMBL/GenBank/DDBJ whole genome shotgun (WGS) entry which is preliminary data.</text>
</comment>
<protein>
    <submittedName>
        <fullName evidence="1">Uncharacterized protein</fullName>
    </submittedName>
</protein>
<reference evidence="1 2" key="1">
    <citation type="submission" date="2016-09" db="EMBL/GenBank/DDBJ databases">
        <title>The draft genome of Dichanthelium oligosanthes: A C3 panicoid grass species.</title>
        <authorList>
            <person name="Studer A.J."/>
            <person name="Schnable J.C."/>
            <person name="Brutnell T.P."/>
        </authorList>
    </citation>
    <scope>NUCLEOTIDE SEQUENCE [LARGE SCALE GENOMIC DNA]</scope>
    <source>
        <strain evidence="2">cv. Kellogg 1175</strain>
        <tissue evidence="1">Leaf</tissue>
    </source>
</reference>
<dbReference type="GO" id="GO:0035493">
    <property type="term" value="P:SNARE complex assembly"/>
    <property type="evidence" value="ECO:0007669"/>
    <property type="project" value="TreeGrafter"/>
</dbReference>
<accession>A0A1E5VY98</accession>
<name>A0A1E5VY98_9POAL</name>